<protein>
    <recommendedName>
        <fullName evidence="3">F-box domain-containing protein</fullName>
    </recommendedName>
</protein>
<keyword evidence="2" id="KW-1185">Reference proteome</keyword>
<sequence>MVTYVFPGTHRILEELMERQDGTSRMYFMFLLRPDCRKFKVKNIMLPLSYWESIFTMYFQNLVFLNLSLSCTDYILRFVPRCCPNLEVLNATCRYERMRIGLNAAAFSLSVTDAGLEHLCECQKLRILVVNEPRSQSRGIQTSITYNGLRKLLQSVKTLENITYSDLGSVIGKGMETVDSLNLRLVKHFNATGETMGEILRLCTRLENLSLTFFNNEYHDDVLQQIVLFRPKLTGLQIINFNCNRFANTLFTAVGAHLQFLHIAEHHEPLKFHHLLTIGQQCPALKHLTILNYSDDLQQIGPPPNFNQFSHMELFELGCTSINFPYVMLFCLQNAQNTLHSITLTHRDHDKAIFIDEFLLKHFTFRIILEITISSCYRFSRTGIEQLLLRHETLQYLNVHCPDDCGHIRNFIKNNNLDVVFINKLHPLLD</sequence>
<organism evidence="1 2">
    <name type="scientific">Phlebotomus papatasi</name>
    <name type="common">Sandfly</name>
    <dbReference type="NCBI Taxonomy" id="29031"/>
    <lineage>
        <taxon>Eukaryota</taxon>
        <taxon>Metazoa</taxon>
        <taxon>Ecdysozoa</taxon>
        <taxon>Arthropoda</taxon>
        <taxon>Hexapoda</taxon>
        <taxon>Insecta</taxon>
        <taxon>Pterygota</taxon>
        <taxon>Neoptera</taxon>
        <taxon>Endopterygota</taxon>
        <taxon>Diptera</taxon>
        <taxon>Nematocera</taxon>
        <taxon>Psychodoidea</taxon>
        <taxon>Psychodidae</taxon>
        <taxon>Phlebotomus</taxon>
        <taxon>Phlebotomus</taxon>
    </lineage>
</organism>
<dbReference type="InterPro" id="IPR032675">
    <property type="entry name" value="LRR_dom_sf"/>
</dbReference>
<dbReference type="PANTHER" id="PTHR13318">
    <property type="entry name" value="PARTNER OF PAIRED, ISOFORM B-RELATED"/>
    <property type="match status" value="1"/>
</dbReference>
<accession>A0A1B0DM17</accession>
<dbReference type="EMBL" id="AJVK01006819">
    <property type="status" value="NOT_ANNOTATED_CDS"/>
    <property type="molecule type" value="Genomic_DNA"/>
</dbReference>
<dbReference type="GO" id="GO:0031146">
    <property type="term" value="P:SCF-dependent proteasomal ubiquitin-dependent protein catabolic process"/>
    <property type="evidence" value="ECO:0007669"/>
    <property type="project" value="TreeGrafter"/>
</dbReference>
<dbReference type="AlphaFoldDB" id="A0A1B0DM17"/>
<dbReference type="GO" id="GO:0019005">
    <property type="term" value="C:SCF ubiquitin ligase complex"/>
    <property type="evidence" value="ECO:0007669"/>
    <property type="project" value="TreeGrafter"/>
</dbReference>
<dbReference type="Proteomes" id="UP000092462">
    <property type="component" value="Unassembled WGS sequence"/>
</dbReference>
<dbReference type="EnsemblMetazoa" id="PPAI009407-RA">
    <property type="protein sequence ID" value="PPAI009407-PA"/>
    <property type="gene ID" value="PPAI009407"/>
</dbReference>
<name>A0A1B0DM17_PHLPP</name>
<evidence type="ECO:0008006" key="3">
    <source>
        <dbReference type="Google" id="ProtNLM"/>
    </source>
</evidence>
<dbReference type="SUPFAM" id="SSF52047">
    <property type="entry name" value="RNI-like"/>
    <property type="match status" value="1"/>
</dbReference>
<evidence type="ECO:0000313" key="2">
    <source>
        <dbReference type="Proteomes" id="UP000092462"/>
    </source>
</evidence>
<dbReference type="Gene3D" id="3.80.10.10">
    <property type="entry name" value="Ribonuclease Inhibitor"/>
    <property type="match status" value="1"/>
</dbReference>
<reference evidence="1" key="1">
    <citation type="submission" date="2022-08" db="UniProtKB">
        <authorList>
            <consortium name="EnsemblMetazoa"/>
        </authorList>
    </citation>
    <scope>IDENTIFICATION</scope>
    <source>
        <strain evidence="1">Israel</strain>
    </source>
</reference>
<evidence type="ECO:0000313" key="1">
    <source>
        <dbReference type="EnsemblMetazoa" id="PPAI009407-PA"/>
    </source>
</evidence>
<dbReference type="VEuPathDB" id="VectorBase:PPAPM1_008600"/>
<dbReference type="VEuPathDB" id="VectorBase:PPAI009407"/>
<proteinExistence type="predicted"/>